<proteinExistence type="predicted"/>
<dbReference type="EMBL" id="JALLAZ020001180">
    <property type="protein sequence ID" value="KAL3779182.1"/>
    <property type="molecule type" value="Genomic_DNA"/>
</dbReference>
<reference evidence="3 4" key="1">
    <citation type="submission" date="2024-10" db="EMBL/GenBank/DDBJ databases">
        <title>Updated reference genomes for cyclostephanoid diatoms.</title>
        <authorList>
            <person name="Roberts W.R."/>
            <person name="Alverson A.J."/>
        </authorList>
    </citation>
    <scope>NUCLEOTIDE SEQUENCE [LARGE SCALE GENOMIC DNA]</scope>
    <source>
        <strain evidence="3 4">AJA276-08</strain>
    </source>
</reference>
<sequence>MRIFALACWAVASMVTITASAFAIEPSRGGRRRSSSFSMSHSREDIDGDDILAGLEPHYTSRSTLDWLRKMDDSYRLERGESLLDAITREGYEGFAASVVGIEGGGEDDPSLLRLASACALSDLPIASHDFLRDPTGEATFNYGNVAFLRGFGYRWGEFVITPSRECVATDEDANERQMLLDAVRSRGITEDDGGRYDNLVRVRKDGRRILLRDVNLWNVYDDVRLGGAKDGDDRASAVTRAGIERGEIVPIGQAVWIRTVEYLD</sequence>
<protein>
    <recommendedName>
        <fullName evidence="2">MEKHLA domain-containing protein</fullName>
    </recommendedName>
</protein>
<dbReference type="Proteomes" id="UP001530315">
    <property type="component" value="Unassembled WGS sequence"/>
</dbReference>
<comment type="caution">
    <text evidence="3">The sequence shown here is derived from an EMBL/GenBank/DDBJ whole genome shotgun (WGS) entry which is preliminary data.</text>
</comment>
<evidence type="ECO:0000259" key="2">
    <source>
        <dbReference type="Pfam" id="PF08670"/>
    </source>
</evidence>
<gene>
    <name evidence="3" type="ORF">ACHAW5_009379</name>
</gene>
<evidence type="ECO:0000256" key="1">
    <source>
        <dbReference type="SAM" id="SignalP"/>
    </source>
</evidence>
<dbReference type="InterPro" id="IPR013978">
    <property type="entry name" value="MEKHLA"/>
</dbReference>
<feature type="chain" id="PRO_5044796209" description="MEKHLA domain-containing protein" evidence="1">
    <location>
        <begin position="24"/>
        <end position="265"/>
    </location>
</feature>
<organism evidence="3 4">
    <name type="scientific">Stephanodiscus triporus</name>
    <dbReference type="NCBI Taxonomy" id="2934178"/>
    <lineage>
        <taxon>Eukaryota</taxon>
        <taxon>Sar</taxon>
        <taxon>Stramenopiles</taxon>
        <taxon>Ochrophyta</taxon>
        <taxon>Bacillariophyta</taxon>
        <taxon>Coscinodiscophyceae</taxon>
        <taxon>Thalassiosirophycidae</taxon>
        <taxon>Stephanodiscales</taxon>
        <taxon>Stephanodiscaceae</taxon>
        <taxon>Stephanodiscus</taxon>
    </lineage>
</organism>
<name>A0ABD3NV28_9STRA</name>
<feature type="domain" description="MEKHLA" evidence="2">
    <location>
        <begin position="125"/>
        <end position="223"/>
    </location>
</feature>
<keyword evidence="4" id="KW-1185">Reference proteome</keyword>
<evidence type="ECO:0000313" key="4">
    <source>
        <dbReference type="Proteomes" id="UP001530315"/>
    </source>
</evidence>
<dbReference type="AlphaFoldDB" id="A0ABD3NV28"/>
<accession>A0ABD3NV28</accession>
<keyword evidence="1" id="KW-0732">Signal</keyword>
<dbReference type="Pfam" id="PF08670">
    <property type="entry name" value="MEKHLA"/>
    <property type="match status" value="1"/>
</dbReference>
<evidence type="ECO:0000313" key="3">
    <source>
        <dbReference type="EMBL" id="KAL3779182.1"/>
    </source>
</evidence>
<feature type="signal peptide" evidence="1">
    <location>
        <begin position="1"/>
        <end position="23"/>
    </location>
</feature>